<name>A0A9R1C838_9BACT</name>
<evidence type="ECO:0000313" key="1">
    <source>
        <dbReference type="EMBL" id="GJG57760.1"/>
    </source>
</evidence>
<dbReference type="GeneID" id="72468660"/>
<reference evidence="1" key="1">
    <citation type="journal article" date="2022" name="Int. J. Syst. Evol. Microbiol.">
        <title>Prevotella lacticifex sp. nov., isolated from the rumen of cows.</title>
        <authorList>
            <person name="Shinkai T."/>
            <person name="Ikeyama N."/>
            <person name="Kumagai M."/>
            <person name="Ohmori H."/>
            <person name="Sakamoto M."/>
            <person name="Ohkuma M."/>
            <person name="Mitsumori M."/>
        </authorList>
    </citation>
    <scope>NUCLEOTIDE SEQUENCE</scope>
    <source>
        <strain evidence="1">R5076</strain>
    </source>
</reference>
<keyword evidence="2" id="KW-1185">Reference proteome</keyword>
<dbReference type="Pfam" id="PF19515">
    <property type="entry name" value="DUF6048"/>
    <property type="match status" value="1"/>
</dbReference>
<evidence type="ECO:0000313" key="2">
    <source>
        <dbReference type="Proteomes" id="UP000825483"/>
    </source>
</evidence>
<dbReference type="AlphaFoldDB" id="A0A9R1C838"/>
<comment type="caution">
    <text evidence="1">The sequence shown here is derived from an EMBL/GenBank/DDBJ whole genome shotgun (WGS) entry which is preliminary data.</text>
</comment>
<dbReference type="RefSeq" id="WP_223928234.1">
    <property type="nucleotide sequence ID" value="NZ_BPTU01000004.1"/>
</dbReference>
<organism evidence="1 2">
    <name type="scientific">Prevotella lacticifex</name>
    <dbReference type="NCBI Taxonomy" id="2854755"/>
    <lineage>
        <taxon>Bacteria</taxon>
        <taxon>Pseudomonadati</taxon>
        <taxon>Bacteroidota</taxon>
        <taxon>Bacteroidia</taxon>
        <taxon>Bacteroidales</taxon>
        <taxon>Prevotellaceae</taxon>
        <taxon>Prevotella</taxon>
    </lineage>
</organism>
<dbReference type="Proteomes" id="UP000825483">
    <property type="component" value="Unassembled WGS sequence"/>
</dbReference>
<sequence length="234" mass="26596">MTKRFNILFFVCIAISMLLPTETLAQRYGFHKRQRTAEEKALEDSIPLFRGVAVGTDLVGPVMRAVGDYGQYELIVRGNLKDRYFPTVEVGYGSADKTDDATGIRYKTGAPFGRVGIDFNVMKNKHDLYRVLVGARYGYTSFNYDIGPLVIDDPVWRTKDTYEATDQKCSYGWFEAVAGIDATLWKFIHLGWSVRYRARLHQKIPDAGEPYYVPGYGKKGSSRIGAMFNVMFEF</sequence>
<proteinExistence type="predicted"/>
<accession>A0A9R1C838</accession>
<dbReference type="EMBL" id="BPUB01000001">
    <property type="protein sequence ID" value="GJG57760.1"/>
    <property type="molecule type" value="Genomic_DNA"/>
</dbReference>
<gene>
    <name evidence="1" type="ORF">PRLR5076_06110</name>
</gene>
<dbReference type="InterPro" id="IPR046111">
    <property type="entry name" value="DUF6048"/>
</dbReference>
<protein>
    <submittedName>
        <fullName evidence="1">Uncharacterized protein</fullName>
    </submittedName>
</protein>